<name>A0ABR3FZX0_9AGAR</name>
<accession>A0ABR3FZX0</accession>
<reference evidence="2 3" key="1">
    <citation type="submission" date="2024-02" db="EMBL/GenBank/DDBJ databases">
        <title>A draft genome for the cacao thread blight pathogen Marasmius crinis-equi.</title>
        <authorList>
            <person name="Cohen S.P."/>
            <person name="Baruah I.K."/>
            <person name="Amoako-Attah I."/>
            <person name="Bukari Y."/>
            <person name="Meinhardt L.W."/>
            <person name="Bailey B.A."/>
        </authorList>
    </citation>
    <scope>NUCLEOTIDE SEQUENCE [LARGE SCALE GENOMIC DNA]</scope>
    <source>
        <strain evidence="2 3">GH-76</strain>
    </source>
</reference>
<feature type="compositionally biased region" description="Polar residues" evidence="1">
    <location>
        <begin position="1"/>
        <end position="11"/>
    </location>
</feature>
<feature type="region of interest" description="Disordered" evidence="1">
    <location>
        <begin position="1"/>
        <end position="91"/>
    </location>
</feature>
<comment type="caution">
    <text evidence="2">The sequence shown here is derived from an EMBL/GenBank/DDBJ whole genome shotgun (WGS) entry which is preliminary data.</text>
</comment>
<sequence>MSTPRKSSLASNRVDRSEAAAPVIPSSPSTSQTTPSNGRATRKSVMTSVRRSLSVPRKSRAALQKSHSNYDEEEQTYTSSRFRRYDPSISPPTIEQIAMGLHLSRTPHLRGHAANQFHPHPPGLPRSASVPLPPPPARSAMKKPRAPSGPLATNPGLAAPSASSTSVTSLSTPRSSNTANSMSLSSLKSCMSRFLISPKTTSTPATSPRPSMSDPDIPAKKAVRFFVDPQQSSNALDDA</sequence>
<dbReference type="EMBL" id="JBAHYK010000021">
    <property type="protein sequence ID" value="KAL0580867.1"/>
    <property type="molecule type" value="Genomic_DNA"/>
</dbReference>
<evidence type="ECO:0000313" key="2">
    <source>
        <dbReference type="EMBL" id="KAL0580867.1"/>
    </source>
</evidence>
<feature type="compositionally biased region" description="Low complexity" evidence="1">
    <location>
        <begin position="157"/>
        <end position="211"/>
    </location>
</feature>
<organism evidence="2 3">
    <name type="scientific">Marasmius crinis-equi</name>
    <dbReference type="NCBI Taxonomy" id="585013"/>
    <lineage>
        <taxon>Eukaryota</taxon>
        <taxon>Fungi</taxon>
        <taxon>Dikarya</taxon>
        <taxon>Basidiomycota</taxon>
        <taxon>Agaricomycotina</taxon>
        <taxon>Agaricomycetes</taxon>
        <taxon>Agaricomycetidae</taxon>
        <taxon>Agaricales</taxon>
        <taxon>Marasmiineae</taxon>
        <taxon>Marasmiaceae</taxon>
        <taxon>Marasmius</taxon>
    </lineage>
</organism>
<evidence type="ECO:0000313" key="3">
    <source>
        <dbReference type="Proteomes" id="UP001465976"/>
    </source>
</evidence>
<feature type="region of interest" description="Disordered" evidence="1">
    <location>
        <begin position="112"/>
        <end position="239"/>
    </location>
</feature>
<evidence type="ECO:0000256" key="1">
    <source>
        <dbReference type="SAM" id="MobiDB-lite"/>
    </source>
</evidence>
<keyword evidence="3" id="KW-1185">Reference proteome</keyword>
<feature type="compositionally biased region" description="Polar residues" evidence="1">
    <location>
        <begin position="229"/>
        <end position="239"/>
    </location>
</feature>
<gene>
    <name evidence="2" type="ORF">V5O48_001159</name>
</gene>
<dbReference type="Proteomes" id="UP001465976">
    <property type="component" value="Unassembled WGS sequence"/>
</dbReference>
<protein>
    <submittedName>
        <fullName evidence="2">Uncharacterized protein</fullName>
    </submittedName>
</protein>
<feature type="compositionally biased region" description="Low complexity" evidence="1">
    <location>
        <begin position="26"/>
        <end position="36"/>
    </location>
</feature>
<proteinExistence type="predicted"/>